<dbReference type="Proteomes" id="UP000184096">
    <property type="component" value="Chromosome I"/>
</dbReference>
<evidence type="ECO:0000259" key="1">
    <source>
        <dbReference type="PROSITE" id="PS50404"/>
    </source>
</evidence>
<keyword evidence="3" id="KW-0808">Transferase</keyword>
<sequence length="198" mass="21668">MMKLYWSPRSRSFSALWLMEETGEPYEGVLTDISKGAQKTPEYLAVNPMGKVPAIQDGETTLAEAAAICAYVAERYPQAKLAPPVGDPLRARYYYWLFFGPGCMEPAMVQVATKLELNPVAAGWGDAQRVYDVLDAALQKGSWILGENFSAADIVIGSGLNFAVRLFKMVPSRPSFDRYLDACAGRPAFQRAGALVMG</sequence>
<dbReference type="CDD" id="cd03207">
    <property type="entry name" value="GST_C_8"/>
    <property type="match status" value="1"/>
</dbReference>
<dbReference type="CDD" id="cd03046">
    <property type="entry name" value="GST_N_GTT1_like"/>
    <property type="match status" value="1"/>
</dbReference>
<gene>
    <name evidence="3" type="ORF">SAMN05444170_2912</name>
</gene>
<organism evidence="3 4">
    <name type="scientific">Bradyrhizobium erythrophlei</name>
    <dbReference type="NCBI Taxonomy" id="1437360"/>
    <lineage>
        <taxon>Bacteria</taxon>
        <taxon>Pseudomonadati</taxon>
        <taxon>Pseudomonadota</taxon>
        <taxon>Alphaproteobacteria</taxon>
        <taxon>Hyphomicrobiales</taxon>
        <taxon>Nitrobacteraceae</taxon>
        <taxon>Bradyrhizobium</taxon>
    </lineage>
</organism>
<dbReference type="PANTHER" id="PTHR44051:SF8">
    <property type="entry name" value="GLUTATHIONE S-TRANSFERASE GSTA"/>
    <property type="match status" value="1"/>
</dbReference>
<dbReference type="Pfam" id="PF02798">
    <property type="entry name" value="GST_N"/>
    <property type="match status" value="1"/>
</dbReference>
<dbReference type="PANTHER" id="PTHR44051">
    <property type="entry name" value="GLUTATHIONE S-TRANSFERASE-RELATED"/>
    <property type="match status" value="1"/>
</dbReference>
<accession>A0A1M7TX04</accession>
<name>A0A1M7TX04_9BRAD</name>
<evidence type="ECO:0000259" key="2">
    <source>
        <dbReference type="PROSITE" id="PS50405"/>
    </source>
</evidence>
<feature type="domain" description="GST N-terminal" evidence="1">
    <location>
        <begin position="1"/>
        <end position="80"/>
    </location>
</feature>
<evidence type="ECO:0000313" key="3">
    <source>
        <dbReference type="EMBL" id="SHN75252.1"/>
    </source>
</evidence>
<feature type="domain" description="GST C-terminal" evidence="2">
    <location>
        <begin position="86"/>
        <end position="198"/>
    </location>
</feature>
<reference evidence="4" key="1">
    <citation type="submission" date="2016-11" db="EMBL/GenBank/DDBJ databases">
        <authorList>
            <person name="Varghese N."/>
            <person name="Submissions S."/>
        </authorList>
    </citation>
    <scope>NUCLEOTIDE SEQUENCE [LARGE SCALE GENOMIC DNA]</scope>
    <source>
        <strain evidence="4">GAS401</strain>
    </source>
</reference>
<evidence type="ECO:0000313" key="4">
    <source>
        <dbReference type="Proteomes" id="UP000184096"/>
    </source>
</evidence>
<dbReference type="GO" id="GO:0016740">
    <property type="term" value="F:transferase activity"/>
    <property type="evidence" value="ECO:0007669"/>
    <property type="project" value="UniProtKB-KW"/>
</dbReference>
<keyword evidence="4" id="KW-1185">Reference proteome</keyword>
<dbReference type="RefSeq" id="WP_072818573.1">
    <property type="nucleotide sequence ID" value="NZ_LT670849.1"/>
</dbReference>
<dbReference type="SUPFAM" id="SSF47616">
    <property type="entry name" value="GST C-terminal domain-like"/>
    <property type="match status" value="1"/>
</dbReference>
<dbReference type="InterPro" id="IPR036249">
    <property type="entry name" value="Thioredoxin-like_sf"/>
</dbReference>
<dbReference type="SUPFAM" id="SSF52833">
    <property type="entry name" value="Thioredoxin-like"/>
    <property type="match status" value="1"/>
</dbReference>
<protein>
    <submittedName>
        <fullName evidence="3">Glutathione S-transferase</fullName>
    </submittedName>
</protein>
<dbReference type="Gene3D" id="1.20.1050.10">
    <property type="match status" value="1"/>
</dbReference>
<dbReference type="PROSITE" id="PS50405">
    <property type="entry name" value="GST_CTER"/>
    <property type="match status" value="1"/>
</dbReference>
<dbReference type="InterPro" id="IPR036282">
    <property type="entry name" value="Glutathione-S-Trfase_C_sf"/>
</dbReference>
<dbReference type="SFLD" id="SFLDG01150">
    <property type="entry name" value="Main.1:_Beta-like"/>
    <property type="match status" value="1"/>
</dbReference>
<dbReference type="InterPro" id="IPR040079">
    <property type="entry name" value="Glutathione_S-Trfase"/>
</dbReference>
<dbReference type="Gene3D" id="3.40.30.10">
    <property type="entry name" value="Glutaredoxin"/>
    <property type="match status" value="1"/>
</dbReference>
<dbReference type="OrthoDB" id="5740960at2"/>
<dbReference type="SFLD" id="SFLDG00358">
    <property type="entry name" value="Main_(cytGST)"/>
    <property type="match status" value="1"/>
</dbReference>
<proteinExistence type="predicted"/>
<dbReference type="PROSITE" id="PS50404">
    <property type="entry name" value="GST_NTER"/>
    <property type="match status" value="1"/>
</dbReference>
<dbReference type="EMBL" id="LT670849">
    <property type="protein sequence ID" value="SHN75252.1"/>
    <property type="molecule type" value="Genomic_DNA"/>
</dbReference>
<dbReference type="InterPro" id="IPR010987">
    <property type="entry name" value="Glutathione-S-Trfase_C-like"/>
</dbReference>
<dbReference type="AlphaFoldDB" id="A0A1M7TX04"/>
<dbReference type="InterPro" id="IPR004045">
    <property type="entry name" value="Glutathione_S-Trfase_N"/>
</dbReference>
<dbReference type="SFLD" id="SFLDS00019">
    <property type="entry name" value="Glutathione_Transferase_(cytos"/>
    <property type="match status" value="1"/>
</dbReference>